<keyword evidence="3" id="KW-1185">Reference proteome</keyword>
<gene>
    <name evidence="2" type="ORF">SAMN04489842_0722</name>
</gene>
<dbReference type="OrthoDB" id="351286at2157"/>
<dbReference type="Proteomes" id="UP000198848">
    <property type="component" value="Unassembled WGS sequence"/>
</dbReference>
<accession>A0A1H1AK80</accession>
<dbReference type="InterPro" id="IPR058417">
    <property type="entry name" value="DUF8104"/>
</dbReference>
<name>A0A1H1AK80_NATTX</name>
<evidence type="ECO:0000313" key="3">
    <source>
        <dbReference type="Proteomes" id="UP000198848"/>
    </source>
</evidence>
<organism evidence="2 3">
    <name type="scientific">Natronobacterium texcoconense</name>
    <dbReference type="NCBI Taxonomy" id="1095778"/>
    <lineage>
        <taxon>Archaea</taxon>
        <taxon>Methanobacteriati</taxon>
        <taxon>Methanobacteriota</taxon>
        <taxon>Stenosarchaea group</taxon>
        <taxon>Halobacteria</taxon>
        <taxon>Halobacteriales</taxon>
        <taxon>Natrialbaceae</taxon>
        <taxon>Natronobacterium</taxon>
    </lineage>
</organism>
<feature type="coiled-coil region" evidence="1">
    <location>
        <begin position="20"/>
        <end position="47"/>
    </location>
</feature>
<evidence type="ECO:0000313" key="2">
    <source>
        <dbReference type="EMBL" id="SDQ40042.1"/>
    </source>
</evidence>
<reference evidence="3" key="1">
    <citation type="submission" date="2016-10" db="EMBL/GenBank/DDBJ databases">
        <authorList>
            <person name="Varghese N."/>
            <person name="Submissions S."/>
        </authorList>
    </citation>
    <scope>NUCLEOTIDE SEQUENCE [LARGE SCALE GENOMIC DNA]</scope>
    <source>
        <strain evidence="3">DSM 24767</strain>
    </source>
</reference>
<dbReference type="STRING" id="1095778.SAMN04489842_0722"/>
<proteinExistence type="predicted"/>
<dbReference type="Pfam" id="PF26406">
    <property type="entry name" value="DUF8104"/>
    <property type="match status" value="1"/>
</dbReference>
<protein>
    <submittedName>
        <fullName evidence="2">Uncharacterized protein</fullName>
    </submittedName>
</protein>
<dbReference type="RefSeq" id="WP_090377461.1">
    <property type="nucleotide sequence ID" value="NZ_FNLC01000001.1"/>
</dbReference>
<sequence length="131" mass="16179">MEDERSTPAFTEFDIEEFLDRSHEQERQRLEDELQRIDQELETRTALLDQAVDELESKLQWYVDRLELLYTRSTGKDGERDRLKSRIESFYQDLRDERRTHWRDRQDLLADRRDVRRELDELEETNLLDLF</sequence>
<evidence type="ECO:0000256" key="1">
    <source>
        <dbReference type="SAM" id="Coils"/>
    </source>
</evidence>
<dbReference type="AlphaFoldDB" id="A0A1H1AK80"/>
<dbReference type="EMBL" id="FNLC01000001">
    <property type="protein sequence ID" value="SDQ40042.1"/>
    <property type="molecule type" value="Genomic_DNA"/>
</dbReference>
<keyword evidence="1" id="KW-0175">Coiled coil</keyword>